<dbReference type="AlphaFoldDB" id="A0A839ENU0"/>
<dbReference type="PROSITE" id="PS50850">
    <property type="entry name" value="MFS"/>
    <property type="match status" value="1"/>
</dbReference>
<dbReference type="PANTHER" id="PTHR43124:SF10">
    <property type="entry name" value="PURINE EFFLUX PUMP PBUE"/>
    <property type="match status" value="1"/>
</dbReference>
<feature type="transmembrane region" description="Helical" evidence="6">
    <location>
        <begin position="157"/>
        <end position="177"/>
    </location>
</feature>
<reference evidence="8 9" key="1">
    <citation type="submission" date="2020-07" db="EMBL/GenBank/DDBJ databases">
        <title>Genomic Encyclopedia of Type Strains, Phase IV (KMG-V): Genome sequencing to study the core and pangenomes of soil and plant-associated prokaryotes.</title>
        <authorList>
            <person name="Whitman W."/>
        </authorList>
    </citation>
    <scope>NUCLEOTIDE SEQUENCE [LARGE SCALE GENOMIC DNA]</scope>
    <source>
        <strain evidence="8 9">AN3</strain>
    </source>
</reference>
<evidence type="ECO:0000259" key="7">
    <source>
        <dbReference type="PROSITE" id="PS50850"/>
    </source>
</evidence>
<feature type="transmembrane region" description="Helical" evidence="6">
    <location>
        <begin position="353"/>
        <end position="375"/>
    </location>
</feature>
<evidence type="ECO:0000256" key="6">
    <source>
        <dbReference type="SAM" id="Phobius"/>
    </source>
</evidence>
<feature type="transmembrane region" description="Helical" evidence="6">
    <location>
        <begin position="96"/>
        <end position="117"/>
    </location>
</feature>
<dbReference type="PANTHER" id="PTHR43124">
    <property type="entry name" value="PURINE EFFLUX PUMP PBUE"/>
    <property type="match status" value="1"/>
</dbReference>
<dbReference type="Gene3D" id="1.20.1250.20">
    <property type="entry name" value="MFS general substrate transporter like domains"/>
    <property type="match status" value="1"/>
</dbReference>
<gene>
    <name evidence="8" type="ORF">FHW16_002042</name>
</gene>
<comment type="subcellular location">
    <subcellularLocation>
        <location evidence="1">Cell membrane</location>
        <topology evidence="1">Multi-pass membrane protein</topology>
    </subcellularLocation>
</comment>
<keyword evidence="4 6" id="KW-1133">Transmembrane helix</keyword>
<protein>
    <submittedName>
        <fullName evidence="8">DHA1 family purine base/nucleoside efflux pump-like MFS transporter</fullName>
    </submittedName>
</protein>
<evidence type="ECO:0000256" key="1">
    <source>
        <dbReference type="ARBA" id="ARBA00004651"/>
    </source>
</evidence>
<dbReference type="CDD" id="cd17324">
    <property type="entry name" value="MFS_NepI_like"/>
    <property type="match status" value="1"/>
</dbReference>
<feature type="transmembrane region" description="Helical" evidence="6">
    <location>
        <begin position="71"/>
        <end position="90"/>
    </location>
</feature>
<feature type="transmembrane region" description="Helical" evidence="6">
    <location>
        <begin position="267"/>
        <end position="286"/>
    </location>
</feature>
<evidence type="ECO:0000313" key="9">
    <source>
        <dbReference type="Proteomes" id="UP000549052"/>
    </source>
</evidence>
<accession>A0A839ENU0</accession>
<dbReference type="GO" id="GO:0022857">
    <property type="term" value="F:transmembrane transporter activity"/>
    <property type="evidence" value="ECO:0007669"/>
    <property type="project" value="InterPro"/>
</dbReference>
<evidence type="ECO:0000256" key="2">
    <source>
        <dbReference type="ARBA" id="ARBA00022475"/>
    </source>
</evidence>
<dbReference type="RefSeq" id="WP_246711706.1">
    <property type="nucleotide sequence ID" value="NZ_JACGXN010000002.1"/>
</dbReference>
<evidence type="ECO:0000256" key="4">
    <source>
        <dbReference type="ARBA" id="ARBA00022989"/>
    </source>
</evidence>
<dbReference type="InterPro" id="IPR050189">
    <property type="entry name" value="MFS_Efflux_Transporters"/>
</dbReference>
<feature type="transmembrane region" description="Helical" evidence="6">
    <location>
        <begin position="43"/>
        <end position="64"/>
    </location>
</feature>
<dbReference type="SUPFAM" id="SSF103473">
    <property type="entry name" value="MFS general substrate transporter"/>
    <property type="match status" value="1"/>
</dbReference>
<feature type="transmembrane region" description="Helical" evidence="6">
    <location>
        <begin position="292"/>
        <end position="314"/>
    </location>
</feature>
<dbReference type="GO" id="GO:0005886">
    <property type="term" value="C:plasma membrane"/>
    <property type="evidence" value="ECO:0007669"/>
    <property type="project" value="UniProtKB-SubCell"/>
</dbReference>
<dbReference type="InterPro" id="IPR011701">
    <property type="entry name" value="MFS"/>
</dbReference>
<proteinExistence type="predicted"/>
<sequence length="383" mass="39882">MMNINVIFLAFATFATGTAENIIVGVLPDIASGLGVSIALAGQLTAVFSVAFALAAPLALWLATRIERKKVFLGALVLFIASNLFAAVSPNFASLFIARVGMGAASATICLVGTTLATEMVRTEMKGRAIGVIFMGISGSLVLGVPIGMAFDEWFGWRSVFVGLASLTSLVLIASAFTLPVSYRRGKDPIGYLLHLRALPLVCAQLLSILMIAGHFVVFAYLAPYAADVVGVPKPLIILCFIALGVAGVSGGYLGGWLSDVISPRSAILFTPLAYLTALASIPLVVGVPWLAFMVMMVWSCISWMISPVVQSFLITTSPETADTGVSLNFSAMHLGVGAGTAIGGLTTEKLSLLALPWSGTVLASLAVVSAITAVRRTHAGNK</sequence>
<keyword evidence="2" id="KW-1003">Cell membrane</keyword>
<dbReference type="Proteomes" id="UP000549052">
    <property type="component" value="Unassembled WGS sequence"/>
</dbReference>
<evidence type="ECO:0000256" key="3">
    <source>
        <dbReference type="ARBA" id="ARBA00022692"/>
    </source>
</evidence>
<evidence type="ECO:0000256" key="5">
    <source>
        <dbReference type="ARBA" id="ARBA00023136"/>
    </source>
</evidence>
<dbReference type="EMBL" id="JACGXN010000002">
    <property type="protein sequence ID" value="MBA8878330.1"/>
    <property type="molecule type" value="Genomic_DNA"/>
</dbReference>
<dbReference type="InterPro" id="IPR036259">
    <property type="entry name" value="MFS_trans_sf"/>
</dbReference>
<keyword evidence="3 6" id="KW-0812">Transmembrane</keyword>
<feature type="domain" description="Major facilitator superfamily (MFS) profile" evidence="7">
    <location>
        <begin position="5"/>
        <end position="382"/>
    </location>
</feature>
<dbReference type="InterPro" id="IPR020846">
    <property type="entry name" value="MFS_dom"/>
</dbReference>
<evidence type="ECO:0000313" key="8">
    <source>
        <dbReference type="EMBL" id="MBA8878330.1"/>
    </source>
</evidence>
<feature type="transmembrane region" description="Helical" evidence="6">
    <location>
        <begin position="235"/>
        <end position="255"/>
    </location>
</feature>
<keyword evidence="5 6" id="KW-0472">Membrane</keyword>
<name>A0A839ENU0_9HYPH</name>
<keyword evidence="9" id="KW-1185">Reference proteome</keyword>
<dbReference type="Pfam" id="PF07690">
    <property type="entry name" value="MFS_1"/>
    <property type="match status" value="1"/>
</dbReference>
<organism evidence="8 9">
    <name type="scientific">Phyllobacterium myrsinacearum</name>
    <dbReference type="NCBI Taxonomy" id="28101"/>
    <lineage>
        <taxon>Bacteria</taxon>
        <taxon>Pseudomonadati</taxon>
        <taxon>Pseudomonadota</taxon>
        <taxon>Alphaproteobacteria</taxon>
        <taxon>Hyphomicrobiales</taxon>
        <taxon>Phyllobacteriaceae</taxon>
        <taxon>Phyllobacterium</taxon>
    </lineage>
</organism>
<feature type="transmembrane region" description="Helical" evidence="6">
    <location>
        <begin position="326"/>
        <end position="347"/>
    </location>
</feature>
<feature type="transmembrane region" description="Helical" evidence="6">
    <location>
        <begin position="198"/>
        <end position="223"/>
    </location>
</feature>
<comment type="caution">
    <text evidence="8">The sequence shown here is derived from an EMBL/GenBank/DDBJ whole genome shotgun (WGS) entry which is preliminary data.</text>
</comment>
<feature type="transmembrane region" description="Helical" evidence="6">
    <location>
        <begin position="129"/>
        <end position="151"/>
    </location>
</feature>